<keyword evidence="6 14" id="KW-1133">Transmembrane helix</keyword>
<dbReference type="InterPro" id="IPR000276">
    <property type="entry name" value="GPCR_Rhodpsn"/>
</dbReference>
<keyword evidence="12 13" id="KW-0807">Transducer</keyword>
<evidence type="ECO:0000256" key="11">
    <source>
        <dbReference type="ARBA" id="ARBA00023180"/>
    </source>
</evidence>
<keyword evidence="9" id="KW-1015">Disulfide bond</keyword>
<evidence type="ECO:0000256" key="14">
    <source>
        <dbReference type="RuleBase" id="RU363047"/>
    </source>
</evidence>
<evidence type="ECO:0000313" key="16">
    <source>
        <dbReference type="EMBL" id="CAJ0936359.1"/>
    </source>
</evidence>
<evidence type="ECO:0000256" key="5">
    <source>
        <dbReference type="ARBA" id="ARBA00022725"/>
    </source>
</evidence>
<name>A0ABN9LC78_9NEOB</name>
<keyword evidence="8 14" id="KW-0472">Membrane</keyword>
<dbReference type="EMBL" id="CAUEEQ010012271">
    <property type="protein sequence ID" value="CAJ0936359.1"/>
    <property type="molecule type" value="Genomic_DNA"/>
</dbReference>
<sequence>MANDSTSFYFVLVGFSGLKEKFYPVLAALMFSNYSFSLCANTILIMIVLLKEHLHQPMYIIIANLAMSDLLFDTTTLPKVISKYWMGAESISLSTCFLQMTIVHTLNALDSLTLLLMAFDRYVAICKPLRYHAIINNRVSIFLCLAALFAAASVGIYVMTLAVFLPYCGPIRINNLHCTVSRVAILSCMDSSANRRNAFYISLIIHMGPFSLIVMSYILVIINIRTTTRLETWQKALNTCITHWTIIIIFYIPRIVDYAYQCLVIPDPEVTVLMNSVYTYVPHISSPIIFCLQNKEIKRTLENMCKNFGCFWKNVERRELSTHHTV</sequence>
<evidence type="ECO:0000313" key="17">
    <source>
        <dbReference type="Proteomes" id="UP001176940"/>
    </source>
</evidence>
<dbReference type="PANTHER" id="PTHR24242:SF227">
    <property type="entry name" value="OLFACTORY RECEPTOR"/>
    <property type="match status" value="1"/>
</dbReference>
<evidence type="ECO:0000256" key="13">
    <source>
        <dbReference type="RuleBase" id="RU000688"/>
    </source>
</evidence>
<evidence type="ECO:0000256" key="10">
    <source>
        <dbReference type="ARBA" id="ARBA00023170"/>
    </source>
</evidence>
<dbReference type="PROSITE" id="PS50262">
    <property type="entry name" value="G_PROTEIN_RECEP_F1_2"/>
    <property type="match status" value="1"/>
</dbReference>
<comment type="subcellular location">
    <subcellularLocation>
        <location evidence="1 14">Cell membrane</location>
        <topology evidence="1 14">Multi-pass membrane protein</topology>
    </subcellularLocation>
</comment>
<feature type="transmembrane region" description="Helical" evidence="14">
    <location>
        <begin position="199"/>
        <end position="224"/>
    </location>
</feature>
<keyword evidence="10 13" id="KW-0675">Receptor</keyword>
<keyword evidence="5 14" id="KW-0552">Olfaction</keyword>
<evidence type="ECO:0000256" key="4">
    <source>
        <dbReference type="ARBA" id="ARBA00022692"/>
    </source>
</evidence>
<feature type="transmembrane region" description="Helical" evidence="14">
    <location>
        <begin position="22"/>
        <end position="50"/>
    </location>
</feature>
<dbReference type="PROSITE" id="PS00237">
    <property type="entry name" value="G_PROTEIN_RECEP_F1_1"/>
    <property type="match status" value="1"/>
</dbReference>
<dbReference type="SUPFAM" id="SSF81321">
    <property type="entry name" value="Family A G protein-coupled receptor-like"/>
    <property type="match status" value="1"/>
</dbReference>
<evidence type="ECO:0000256" key="1">
    <source>
        <dbReference type="ARBA" id="ARBA00004651"/>
    </source>
</evidence>
<dbReference type="Proteomes" id="UP001176940">
    <property type="component" value="Unassembled WGS sequence"/>
</dbReference>
<keyword evidence="2 14" id="KW-1003">Cell membrane</keyword>
<evidence type="ECO:0000256" key="8">
    <source>
        <dbReference type="ARBA" id="ARBA00023136"/>
    </source>
</evidence>
<protein>
    <recommendedName>
        <fullName evidence="14">Olfactory receptor</fullName>
    </recommendedName>
</protein>
<organism evidence="16 17">
    <name type="scientific">Ranitomeya imitator</name>
    <name type="common">mimic poison frog</name>
    <dbReference type="NCBI Taxonomy" id="111125"/>
    <lineage>
        <taxon>Eukaryota</taxon>
        <taxon>Metazoa</taxon>
        <taxon>Chordata</taxon>
        <taxon>Craniata</taxon>
        <taxon>Vertebrata</taxon>
        <taxon>Euteleostomi</taxon>
        <taxon>Amphibia</taxon>
        <taxon>Batrachia</taxon>
        <taxon>Anura</taxon>
        <taxon>Neobatrachia</taxon>
        <taxon>Hyloidea</taxon>
        <taxon>Dendrobatidae</taxon>
        <taxon>Dendrobatinae</taxon>
        <taxon>Ranitomeya</taxon>
    </lineage>
</organism>
<evidence type="ECO:0000256" key="9">
    <source>
        <dbReference type="ARBA" id="ARBA00023157"/>
    </source>
</evidence>
<feature type="transmembrane region" description="Helical" evidence="14">
    <location>
        <begin position="140"/>
        <end position="165"/>
    </location>
</feature>
<dbReference type="InterPro" id="IPR050939">
    <property type="entry name" value="Olfactory_GPCR1"/>
</dbReference>
<dbReference type="Gene3D" id="1.20.1070.10">
    <property type="entry name" value="Rhodopsin 7-helix transmembrane proteins"/>
    <property type="match status" value="1"/>
</dbReference>
<evidence type="ECO:0000256" key="6">
    <source>
        <dbReference type="ARBA" id="ARBA00022989"/>
    </source>
</evidence>
<dbReference type="Pfam" id="PF13853">
    <property type="entry name" value="7tm_4"/>
    <property type="match status" value="1"/>
</dbReference>
<evidence type="ECO:0000256" key="3">
    <source>
        <dbReference type="ARBA" id="ARBA00022606"/>
    </source>
</evidence>
<dbReference type="InterPro" id="IPR000725">
    <property type="entry name" value="Olfact_rcpt"/>
</dbReference>
<gene>
    <name evidence="16" type="ORF">RIMI_LOCUS6719208</name>
</gene>
<accession>A0ABN9LC78</accession>
<keyword evidence="3 14" id="KW-0716">Sensory transduction</keyword>
<dbReference type="PRINTS" id="PR00245">
    <property type="entry name" value="OLFACTORYR"/>
</dbReference>
<keyword evidence="11" id="KW-0325">Glycoprotein</keyword>
<proteinExistence type="inferred from homology"/>
<dbReference type="PRINTS" id="PR00237">
    <property type="entry name" value="GPCRRHODOPSN"/>
</dbReference>
<evidence type="ECO:0000259" key="15">
    <source>
        <dbReference type="PROSITE" id="PS50262"/>
    </source>
</evidence>
<evidence type="ECO:0000256" key="12">
    <source>
        <dbReference type="ARBA" id="ARBA00023224"/>
    </source>
</evidence>
<comment type="caution">
    <text evidence="14">Lacks conserved residue(s) required for the propagation of feature annotation.</text>
</comment>
<dbReference type="InterPro" id="IPR017452">
    <property type="entry name" value="GPCR_Rhodpsn_7TM"/>
</dbReference>
<feature type="domain" description="G-protein coupled receptors family 1 profile" evidence="15">
    <location>
        <begin position="40"/>
        <end position="290"/>
    </location>
</feature>
<dbReference type="PANTHER" id="PTHR24242">
    <property type="entry name" value="G-PROTEIN COUPLED RECEPTOR"/>
    <property type="match status" value="1"/>
</dbReference>
<evidence type="ECO:0000256" key="2">
    <source>
        <dbReference type="ARBA" id="ARBA00022475"/>
    </source>
</evidence>
<comment type="similarity">
    <text evidence="13">Belongs to the G-protein coupled receptor 1 family.</text>
</comment>
<reference evidence="16" key="1">
    <citation type="submission" date="2023-07" db="EMBL/GenBank/DDBJ databases">
        <authorList>
            <person name="Stuckert A."/>
        </authorList>
    </citation>
    <scope>NUCLEOTIDE SEQUENCE</scope>
</reference>
<feature type="transmembrane region" description="Helical" evidence="14">
    <location>
        <begin position="236"/>
        <end position="253"/>
    </location>
</feature>
<keyword evidence="17" id="KW-1185">Reference proteome</keyword>
<evidence type="ECO:0000256" key="7">
    <source>
        <dbReference type="ARBA" id="ARBA00023040"/>
    </source>
</evidence>
<keyword evidence="4 13" id="KW-0812">Transmembrane</keyword>
<comment type="caution">
    <text evidence="16">The sequence shown here is derived from an EMBL/GenBank/DDBJ whole genome shotgun (WGS) entry which is preliminary data.</text>
</comment>
<keyword evidence="7 13" id="KW-0297">G-protein coupled receptor</keyword>